<proteinExistence type="predicted"/>
<dbReference type="Pfam" id="PF13181">
    <property type="entry name" value="TPR_8"/>
    <property type="match status" value="1"/>
</dbReference>
<dbReference type="PROSITE" id="PS50005">
    <property type="entry name" value="TPR"/>
    <property type="match status" value="1"/>
</dbReference>
<dbReference type="RefSeq" id="WP_089370130.1">
    <property type="nucleotide sequence ID" value="NZ_BMEP01000002.1"/>
</dbReference>
<dbReference type="OrthoDB" id="977000at2"/>
<feature type="chain" id="PRO_5012986277" description="histidine kinase" evidence="8">
    <location>
        <begin position="25"/>
        <end position="563"/>
    </location>
</feature>
<dbReference type="InterPro" id="IPR019734">
    <property type="entry name" value="TPR_rpt"/>
</dbReference>
<dbReference type="CDD" id="cd16917">
    <property type="entry name" value="HATPase_UhpB-NarQ-NarX-like"/>
    <property type="match status" value="1"/>
</dbReference>
<feature type="transmembrane region" description="Helical" evidence="7">
    <location>
        <begin position="338"/>
        <end position="358"/>
    </location>
</feature>
<dbReference type="PANTHER" id="PTHR24421:SF10">
    <property type="entry name" value="NITRATE_NITRITE SENSOR PROTEIN NARQ"/>
    <property type="match status" value="1"/>
</dbReference>
<evidence type="ECO:0000313" key="9">
    <source>
        <dbReference type="EMBL" id="SNR42986.1"/>
    </source>
</evidence>
<keyword evidence="8" id="KW-0732">Signal</keyword>
<keyword evidence="7" id="KW-0472">Membrane</keyword>
<keyword evidence="7" id="KW-0812">Transmembrane</keyword>
<comment type="catalytic activity">
    <reaction evidence="1">
        <text>ATP + protein L-histidine = ADP + protein N-phospho-L-histidine.</text>
        <dbReference type="EC" id="2.7.13.3"/>
    </reaction>
</comment>
<dbReference type="InterPro" id="IPR050482">
    <property type="entry name" value="Sensor_HK_TwoCompSys"/>
</dbReference>
<gene>
    <name evidence="9" type="ORF">SAMN06265376_101816</name>
</gene>
<dbReference type="Gene3D" id="3.30.565.10">
    <property type="entry name" value="Histidine kinase-like ATPase, C-terminal domain"/>
    <property type="match status" value="1"/>
</dbReference>
<dbReference type="GO" id="GO:0000160">
    <property type="term" value="P:phosphorelay signal transduction system"/>
    <property type="evidence" value="ECO:0007669"/>
    <property type="project" value="UniProtKB-KW"/>
</dbReference>
<dbReference type="SUPFAM" id="SSF48452">
    <property type="entry name" value="TPR-like"/>
    <property type="match status" value="1"/>
</dbReference>
<dbReference type="InterPro" id="IPR036890">
    <property type="entry name" value="HATPase_C_sf"/>
</dbReference>
<keyword evidence="10" id="KW-1185">Reference proteome</keyword>
<sequence>MKCLKTPSLFFLFLFCVKSGNLIAQQTIDRDSIAYWSELISSPKGEEDLIGSYLFFDQARELSTEQNDTTGTIYNLSMLSVVEFELGAYNESENSAISALKLVDEKKIDEWSLGVIISLYNSLGKAHKELNDYENAIESYDNVLRLSNNLDDCIKAYNNKANVYINEARLQQALTELSYANDLTYLNKDKKENARVLANLGFVQSKLENPNGIVNMLQALTIRTNENDLTGMFSSSKQLSEYYRFRNLDSALIYSNKVLELSKKINTPTYKKEALSNLLKFEENPYYSAYLDIETSLREKELARDVKFSHAKYDIQKERQKALTQKLQAEAKNKRQKLLFVGGGIILLIIGIFLYLYLRSKHKKEKVKVAIRETYQTERRLSKKVHDELANDMSDILNFIGRQAEIPNSVKKPLENKMDNIYDRTRDISAEIGSFDTTNFTESLNFLIMQHRTKGVKVLTNVNAGINWDDLPNYKKTNVYRCIQELFVNMKKHSESTEVRIMFKRERNKYQIQYTDNGKGVVLDNLRKSGLNNMETRMHDIGGSITFNSSINQGFRAYLYFTN</sequence>
<protein>
    <recommendedName>
        <fullName evidence="2">histidine kinase</fullName>
        <ecNumber evidence="2">2.7.13.3</ecNumber>
    </recommendedName>
</protein>
<evidence type="ECO:0000313" key="10">
    <source>
        <dbReference type="Proteomes" id="UP000198379"/>
    </source>
</evidence>
<evidence type="ECO:0000256" key="4">
    <source>
        <dbReference type="ARBA" id="ARBA00022777"/>
    </source>
</evidence>
<evidence type="ECO:0000256" key="1">
    <source>
        <dbReference type="ARBA" id="ARBA00000085"/>
    </source>
</evidence>
<dbReference type="AlphaFoldDB" id="A0A238W8T6"/>
<dbReference type="Proteomes" id="UP000198379">
    <property type="component" value="Unassembled WGS sequence"/>
</dbReference>
<dbReference type="EC" id="2.7.13.3" evidence="2"/>
<evidence type="ECO:0000256" key="5">
    <source>
        <dbReference type="ARBA" id="ARBA00023012"/>
    </source>
</evidence>
<dbReference type="SUPFAM" id="SSF55874">
    <property type="entry name" value="ATPase domain of HSP90 chaperone/DNA topoisomerase II/histidine kinase"/>
    <property type="match status" value="1"/>
</dbReference>
<keyword evidence="5" id="KW-0902">Two-component regulatory system</keyword>
<dbReference type="PANTHER" id="PTHR24421">
    <property type="entry name" value="NITRATE/NITRITE SENSOR PROTEIN NARX-RELATED"/>
    <property type="match status" value="1"/>
</dbReference>
<reference evidence="9 10" key="1">
    <citation type="submission" date="2017-06" db="EMBL/GenBank/DDBJ databases">
        <authorList>
            <person name="Kim H.J."/>
            <person name="Triplett B.A."/>
        </authorList>
    </citation>
    <scope>NUCLEOTIDE SEQUENCE [LARGE SCALE GENOMIC DNA]</scope>
    <source>
        <strain evidence="9 10">DSM 25597</strain>
    </source>
</reference>
<evidence type="ECO:0000256" key="8">
    <source>
        <dbReference type="SAM" id="SignalP"/>
    </source>
</evidence>
<evidence type="ECO:0000256" key="2">
    <source>
        <dbReference type="ARBA" id="ARBA00012438"/>
    </source>
</evidence>
<dbReference type="Gene3D" id="1.25.40.10">
    <property type="entry name" value="Tetratricopeptide repeat domain"/>
    <property type="match status" value="2"/>
</dbReference>
<dbReference type="SMART" id="SM00028">
    <property type="entry name" value="TPR"/>
    <property type="match status" value="2"/>
</dbReference>
<keyword evidence="4" id="KW-0418">Kinase</keyword>
<keyword evidence="6" id="KW-0802">TPR repeat</keyword>
<evidence type="ECO:0000256" key="7">
    <source>
        <dbReference type="SAM" id="Phobius"/>
    </source>
</evidence>
<feature type="repeat" description="TPR" evidence="6">
    <location>
        <begin position="117"/>
        <end position="150"/>
    </location>
</feature>
<dbReference type="EMBL" id="FZNY01000001">
    <property type="protein sequence ID" value="SNR42986.1"/>
    <property type="molecule type" value="Genomic_DNA"/>
</dbReference>
<feature type="signal peptide" evidence="8">
    <location>
        <begin position="1"/>
        <end position="24"/>
    </location>
</feature>
<dbReference type="InterPro" id="IPR011990">
    <property type="entry name" value="TPR-like_helical_dom_sf"/>
</dbReference>
<evidence type="ECO:0000256" key="6">
    <source>
        <dbReference type="PROSITE-ProRule" id="PRU00339"/>
    </source>
</evidence>
<organism evidence="9 10">
    <name type="scientific">Dokdonia pacifica</name>
    <dbReference type="NCBI Taxonomy" id="1627892"/>
    <lineage>
        <taxon>Bacteria</taxon>
        <taxon>Pseudomonadati</taxon>
        <taxon>Bacteroidota</taxon>
        <taxon>Flavobacteriia</taxon>
        <taxon>Flavobacteriales</taxon>
        <taxon>Flavobacteriaceae</taxon>
        <taxon>Dokdonia</taxon>
    </lineage>
</organism>
<dbReference type="GO" id="GO:0004673">
    <property type="term" value="F:protein histidine kinase activity"/>
    <property type="evidence" value="ECO:0007669"/>
    <property type="project" value="UniProtKB-EC"/>
</dbReference>
<evidence type="ECO:0000256" key="3">
    <source>
        <dbReference type="ARBA" id="ARBA00022679"/>
    </source>
</evidence>
<keyword evidence="7" id="KW-1133">Transmembrane helix</keyword>
<accession>A0A238W8T6</accession>
<name>A0A238W8T6_9FLAO</name>
<keyword evidence="3" id="KW-0808">Transferase</keyword>